<protein>
    <submittedName>
        <fullName evidence="4">Amidohydrolase family protein</fullName>
    </submittedName>
</protein>
<dbReference type="Gene3D" id="2.30.40.10">
    <property type="entry name" value="Urease, subunit C, domain 1"/>
    <property type="match status" value="1"/>
</dbReference>
<dbReference type="InterPro" id="IPR006311">
    <property type="entry name" value="TAT_signal"/>
</dbReference>
<dbReference type="PROSITE" id="PS51318">
    <property type="entry name" value="TAT"/>
    <property type="match status" value="1"/>
</dbReference>
<feature type="domain" description="Amidohydrolase-related" evidence="3">
    <location>
        <begin position="104"/>
        <end position="450"/>
    </location>
</feature>
<dbReference type="Proteomes" id="UP001165542">
    <property type="component" value="Unassembled WGS sequence"/>
</dbReference>
<evidence type="ECO:0000256" key="1">
    <source>
        <dbReference type="ARBA" id="ARBA00006745"/>
    </source>
</evidence>
<name>A0ABT2EDN0_9GAMM</name>
<reference evidence="4" key="1">
    <citation type="submission" date="2021-11" db="EMBL/GenBank/DDBJ databases">
        <title>Halomonas sp., isolated from a coastal aquaculture zone in Dongshan Bay.</title>
        <authorList>
            <person name="Lin W."/>
        </authorList>
    </citation>
    <scope>NUCLEOTIDE SEQUENCE</scope>
    <source>
        <strain evidence="4">Yzlin-01</strain>
    </source>
</reference>
<accession>A0ABT2EDN0</accession>
<dbReference type="EMBL" id="JAJISC010000004">
    <property type="protein sequence ID" value="MCS2609706.1"/>
    <property type="molecule type" value="Genomic_DNA"/>
</dbReference>
<comment type="caution">
    <text evidence="4">The sequence shown here is derived from an EMBL/GenBank/DDBJ whole genome shotgun (WGS) entry which is preliminary data.</text>
</comment>
<dbReference type="InterPro" id="IPR006680">
    <property type="entry name" value="Amidohydro-rel"/>
</dbReference>
<dbReference type="PANTHER" id="PTHR43794">
    <property type="entry name" value="AMINOHYDROLASE SSNA-RELATED"/>
    <property type="match status" value="1"/>
</dbReference>
<sequence length="481" mass="51458">MIDHLSFSRRQLLGGMAVATGTSLLPGAYAHAATRAASSSATASASASEQPQRFCIRNATVLTMEPGQTAMENTDVWVVDGRIEAVGQGLAAEGAESIDGRGCIVMPGLVDTHNHMWQTQMRGMFAQREGALFFPLTNRLAEHFRPEDTWVGEYLAAMENVSAGITTSNDFFDNNRNPEHSAAALEALAHSPLRARLLLGNESKTAKNGIDLERLRELNRGWEGHSENGRLSLGLAWRLPEDLDDLEAMAMKRREYDTARELELPIAVHVSGEAHHAMFARLVEGEFLHPSVQVVHATDARGEHLDALNAAGASVALTPITEHRVAYGLTRLSHFAAVERLGLGIDGNALAGSADMFAVMRTAALTEIAASGDQTAVDCQALLALATSRAAESIGLGDQIGTLTPGKQADVIMLDTRALNLGMLPSDPAALLVFAATPANVSLVAVQGRIAKRDGHMVGLDSDELQARVTDSLDHLRQYLA</sequence>
<dbReference type="PANTHER" id="PTHR43794:SF11">
    <property type="entry name" value="AMIDOHYDROLASE-RELATED DOMAIN-CONTAINING PROTEIN"/>
    <property type="match status" value="1"/>
</dbReference>
<dbReference type="SUPFAM" id="SSF51338">
    <property type="entry name" value="Composite domain of metallo-dependent hydrolases"/>
    <property type="match status" value="1"/>
</dbReference>
<evidence type="ECO:0000313" key="4">
    <source>
        <dbReference type="EMBL" id="MCS2609706.1"/>
    </source>
</evidence>
<dbReference type="Pfam" id="PF01979">
    <property type="entry name" value="Amidohydro_1"/>
    <property type="match status" value="1"/>
</dbReference>
<comment type="similarity">
    <text evidence="1">Belongs to the metallo-dependent hydrolases superfamily. ATZ/TRZ family.</text>
</comment>
<keyword evidence="5" id="KW-1185">Reference proteome</keyword>
<gene>
    <name evidence="4" type="ORF">LLY24_10300</name>
</gene>
<dbReference type="Gene3D" id="3.20.20.140">
    <property type="entry name" value="Metal-dependent hydrolases"/>
    <property type="match status" value="1"/>
</dbReference>
<dbReference type="RefSeq" id="WP_259036208.1">
    <property type="nucleotide sequence ID" value="NZ_JAJISC010000004.1"/>
</dbReference>
<evidence type="ECO:0000313" key="5">
    <source>
        <dbReference type="Proteomes" id="UP001165542"/>
    </source>
</evidence>
<evidence type="ECO:0000256" key="2">
    <source>
        <dbReference type="ARBA" id="ARBA00022801"/>
    </source>
</evidence>
<dbReference type="InterPro" id="IPR011059">
    <property type="entry name" value="Metal-dep_hydrolase_composite"/>
</dbReference>
<proteinExistence type="inferred from homology"/>
<evidence type="ECO:0000259" key="3">
    <source>
        <dbReference type="Pfam" id="PF01979"/>
    </source>
</evidence>
<keyword evidence="2" id="KW-0378">Hydrolase</keyword>
<dbReference type="InterPro" id="IPR032466">
    <property type="entry name" value="Metal_Hydrolase"/>
</dbReference>
<dbReference type="InterPro" id="IPR050287">
    <property type="entry name" value="MTA/SAH_deaminase"/>
</dbReference>
<dbReference type="SUPFAM" id="SSF51556">
    <property type="entry name" value="Metallo-dependent hydrolases"/>
    <property type="match status" value="1"/>
</dbReference>
<organism evidence="4 5">
    <name type="scientific">Halomonas dongshanensis</name>
    <dbReference type="NCBI Taxonomy" id="2890835"/>
    <lineage>
        <taxon>Bacteria</taxon>
        <taxon>Pseudomonadati</taxon>
        <taxon>Pseudomonadota</taxon>
        <taxon>Gammaproteobacteria</taxon>
        <taxon>Oceanospirillales</taxon>
        <taxon>Halomonadaceae</taxon>
        <taxon>Halomonas</taxon>
    </lineage>
</organism>